<dbReference type="Proteomes" id="UP000053259">
    <property type="component" value="Unassembled WGS sequence"/>
</dbReference>
<dbReference type="Gene3D" id="3.40.50.720">
    <property type="entry name" value="NAD(P)-binding Rossmann-like Domain"/>
    <property type="match status" value="1"/>
</dbReference>
<dbReference type="OrthoDB" id="47007at2759"/>
<feature type="compositionally biased region" description="Polar residues" evidence="7">
    <location>
        <begin position="1"/>
        <end position="14"/>
    </location>
</feature>
<comment type="similarity">
    <text evidence="1">Belongs to the short-chain dehydrogenases/reductases (SDR) family.</text>
</comment>
<dbReference type="InParanoid" id="A0A0D1YUY1"/>
<evidence type="ECO:0000256" key="1">
    <source>
        <dbReference type="ARBA" id="ARBA00006484"/>
    </source>
</evidence>
<dbReference type="STRING" id="253628.A0A0D1YUY1"/>
<dbReference type="PROSITE" id="PS00061">
    <property type="entry name" value="ADH_SHORT"/>
    <property type="match status" value="1"/>
</dbReference>
<dbReference type="EMBL" id="KN847541">
    <property type="protein sequence ID" value="KIW04457.1"/>
    <property type="molecule type" value="Genomic_DNA"/>
</dbReference>
<evidence type="ECO:0000256" key="2">
    <source>
        <dbReference type="ARBA" id="ARBA00022857"/>
    </source>
</evidence>
<dbReference type="Pfam" id="PF13561">
    <property type="entry name" value="adh_short_C2"/>
    <property type="match status" value="1"/>
</dbReference>
<dbReference type="SUPFAM" id="SSF51735">
    <property type="entry name" value="NAD(P)-binding Rossmann-fold domains"/>
    <property type="match status" value="1"/>
</dbReference>
<evidence type="ECO:0000256" key="3">
    <source>
        <dbReference type="ARBA" id="ARBA00023002"/>
    </source>
</evidence>
<dbReference type="EC" id="1.1.1.250" evidence="5"/>
<dbReference type="InterPro" id="IPR020904">
    <property type="entry name" value="Sc_DH/Rdtase_CS"/>
</dbReference>
<sequence>MASQVSDGASSWSSPGDEPTRSGLVNRILPEMELSSGGETSLTRPPAPIPENLDVTARALYRFAVDGNAVITGGAGTLALECAKALLDHGLQGLALWDINFDHSQATIEGLKKGYPNAKIATIKVDVRVSSTIDVALEDTVRIFGAVNILCCFAGVVGCTPTVDVKAEEWKRIMDINCNGVFLCAQAVARGMISQRSGGSIVLIASLSGHIVNFPQPQAAYNTSKAAVQHLTRCLAAEWAVHGIRVNSISPGYMDTILNEGVGLAKARTMWNARNPMGRMGVPQELTGPLVLLCSRAGSYMNGADIKVDGGASVF</sequence>
<comment type="pathway">
    <text evidence="4">Carbohydrate metabolism; D-arabinitol metabolism.</text>
</comment>
<evidence type="ECO:0000256" key="7">
    <source>
        <dbReference type="SAM" id="MobiDB-lite"/>
    </source>
</evidence>
<dbReference type="GO" id="GO:0047038">
    <property type="term" value="F:D-arabinitol 2-dehydrogenase activity"/>
    <property type="evidence" value="ECO:0007669"/>
    <property type="project" value="UniProtKB-EC"/>
</dbReference>
<keyword evidence="3" id="KW-0560">Oxidoreductase</keyword>
<dbReference type="PRINTS" id="PR00080">
    <property type="entry name" value="SDRFAMILY"/>
</dbReference>
<evidence type="ECO:0000256" key="4">
    <source>
        <dbReference type="ARBA" id="ARBA00060719"/>
    </source>
</evidence>
<dbReference type="AlphaFoldDB" id="A0A0D1YUY1"/>
<dbReference type="InterPro" id="IPR002347">
    <property type="entry name" value="SDR_fam"/>
</dbReference>
<dbReference type="PRINTS" id="PR00081">
    <property type="entry name" value="GDHRDH"/>
</dbReference>
<keyword evidence="9" id="KW-1185">Reference proteome</keyword>
<dbReference type="VEuPathDB" id="FungiDB:PV09_04722"/>
<keyword evidence="2" id="KW-0521">NADP</keyword>
<evidence type="ECO:0000313" key="8">
    <source>
        <dbReference type="EMBL" id="KIW04457.1"/>
    </source>
</evidence>
<proteinExistence type="inferred from homology"/>
<protein>
    <recommendedName>
        <fullName evidence="6">D-arabinitol 2-dehydrogenase [ribulose-forming]</fullName>
        <ecNumber evidence="5">1.1.1.250</ecNumber>
    </recommendedName>
</protein>
<feature type="region of interest" description="Disordered" evidence="7">
    <location>
        <begin position="1"/>
        <end position="23"/>
    </location>
</feature>
<evidence type="ECO:0000256" key="6">
    <source>
        <dbReference type="ARBA" id="ARBA00070881"/>
    </source>
</evidence>
<reference evidence="8 9" key="1">
    <citation type="submission" date="2015-01" db="EMBL/GenBank/DDBJ databases">
        <title>The Genome Sequence of Ochroconis gallopava CBS43764.</title>
        <authorList>
            <consortium name="The Broad Institute Genomics Platform"/>
            <person name="Cuomo C."/>
            <person name="de Hoog S."/>
            <person name="Gorbushina A."/>
            <person name="Stielow B."/>
            <person name="Teixiera M."/>
            <person name="Abouelleil A."/>
            <person name="Chapman S.B."/>
            <person name="Priest M."/>
            <person name="Young S.K."/>
            <person name="Wortman J."/>
            <person name="Nusbaum C."/>
            <person name="Birren B."/>
        </authorList>
    </citation>
    <scope>NUCLEOTIDE SEQUENCE [LARGE SCALE GENOMIC DNA]</scope>
    <source>
        <strain evidence="8 9">CBS 43764</strain>
    </source>
</reference>
<dbReference type="HOGENOM" id="CLU_010194_1_1_1"/>
<dbReference type="GO" id="GO:0050664">
    <property type="term" value="F:oxidoreductase activity, acting on NAD(P)H, oxygen as acceptor"/>
    <property type="evidence" value="ECO:0007669"/>
    <property type="project" value="TreeGrafter"/>
</dbReference>
<gene>
    <name evidence="8" type="ORF">PV09_04722</name>
</gene>
<dbReference type="FunFam" id="3.40.50.720:FF:000240">
    <property type="entry name" value="SDR family oxidoreductase"/>
    <property type="match status" value="1"/>
</dbReference>
<evidence type="ECO:0000313" key="9">
    <source>
        <dbReference type="Proteomes" id="UP000053259"/>
    </source>
</evidence>
<dbReference type="RefSeq" id="XP_016214326.1">
    <property type="nucleotide sequence ID" value="XM_016358124.1"/>
</dbReference>
<dbReference type="GO" id="GO:0005975">
    <property type="term" value="P:carbohydrate metabolic process"/>
    <property type="evidence" value="ECO:0007669"/>
    <property type="project" value="UniProtKB-ARBA"/>
</dbReference>
<evidence type="ECO:0000256" key="5">
    <source>
        <dbReference type="ARBA" id="ARBA00066831"/>
    </source>
</evidence>
<dbReference type="GeneID" id="27312695"/>
<name>A0A0D1YUY1_9PEZI</name>
<dbReference type="PANTHER" id="PTHR43008">
    <property type="entry name" value="BENZIL REDUCTASE"/>
    <property type="match status" value="1"/>
</dbReference>
<organism evidence="8 9">
    <name type="scientific">Verruconis gallopava</name>
    <dbReference type="NCBI Taxonomy" id="253628"/>
    <lineage>
        <taxon>Eukaryota</taxon>
        <taxon>Fungi</taxon>
        <taxon>Dikarya</taxon>
        <taxon>Ascomycota</taxon>
        <taxon>Pezizomycotina</taxon>
        <taxon>Dothideomycetes</taxon>
        <taxon>Pleosporomycetidae</taxon>
        <taxon>Venturiales</taxon>
        <taxon>Sympoventuriaceae</taxon>
        <taxon>Verruconis</taxon>
    </lineage>
</organism>
<dbReference type="PANTHER" id="PTHR43008:SF4">
    <property type="entry name" value="CHAIN DEHYDROGENASE, PUTATIVE (AFU_ORTHOLOGUE AFUA_4G08710)-RELATED"/>
    <property type="match status" value="1"/>
</dbReference>
<accession>A0A0D1YUY1</accession>
<dbReference type="InterPro" id="IPR036291">
    <property type="entry name" value="NAD(P)-bd_dom_sf"/>
</dbReference>